<name>A0A2N6T6L1_9CORY</name>
<feature type="domain" description="DUF1023" evidence="1">
    <location>
        <begin position="238"/>
        <end position="358"/>
    </location>
</feature>
<proteinExistence type="predicted"/>
<dbReference type="AlphaFoldDB" id="A0A2N6T6L1"/>
<dbReference type="InterPro" id="IPR029058">
    <property type="entry name" value="AB_hydrolase_fold"/>
</dbReference>
<keyword evidence="3" id="KW-1185">Reference proteome</keyword>
<accession>A0A2N6T6L1</accession>
<dbReference type="EMBL" id="PNHG01000003">
    <property type="protein sequence ID" value="PMC64940.1"/>
    <property type="molecule type" value="Genomic_DNA"/>
</dbReference>
<dbReference type="Pfam" id="PF06259">
    <property type="entry name" value="Abhydrolase_8"/>
    <property type="match status" value="1"/>
</dbReference>
<evidence type="ECO:0000313" key="3">
    <source>
        <dbReference type="Proteomes" id="UP000235836"/>
    </source>
</evidence>
<organism evidence="2 3">
    <name type="scientific">Corynebacterium tuscaniense</name>
    <dbReference type="NCBI Taxonomy" id="302449"/>
    <lineage>
        <taxon>Bacteria</taxon>
        <taxon>Bacillati</taxon>
        <taxon>Actinomycetota</taxon>
        <taxon>Actinomycetes</taxon>
        <taxon>Mycobacteriales</taxon>
        <taxon>Corynebacteriaceae</taxon>
        <taxon>Corynebacterium</taxon>
    </lineage>
</organism>
<dbReference type="SUPFAM" id="SSF53474">
    <property type="entry name" value="alpha/beta-Hydrolases"/>
    <property type="match status" value="1"/>
</dbReference>
<dbReference type="Proteomes" id="UP000235836">
    <property type="component" value="Unassembled WGS sequence"/>
</dbReference>
<evidence type="ECO:0000259" key="1">
    <source>
        <dbReference type="Pfam" id="PF06259"/>
    </source>
</evidence>
<reference evidence="2 3" key="1">
    <citation type="submission" date="2017-09" db="EMBL/GenBank/DDBJ databases">
        <title>Bacterial strain isolated from the female urinary microbiota.</title>
        <authorList>
            <person name="Thomas-White K."/>
            <person name="Kumar N."/>
            <person name="Forster S."/>
            <person name="Putonti C."/>
            <person name="Lawley T."/>
            <person name="Wolfe A.J."/>
        </authorList>
    </citation>
    <scope>NUCLEOTIDE SEQUENCE [LARGE SCALE GENOMIC DNA]</scope>
    <source>
        <strain evidence="2 3">UMB0792</strain>
    </source>
</reference>
<dbReference type="InterPro" id="IPR010427">
    <property type="entry name" value="DUF1023"/>
</dbReference>
<gene>
    <name evidence="2" type="ORF">CJ203_02690</name>
</gene>
<sequence>MLVANELTSSANQMREVAKTLESRIDDTWVHRNMLASAGLDGPTAIQGLDLLASLGTAFGEPAKRLNAVADVLDTAAAAQRELDDVLARFAGWGNTALGPRLPLPPSVVFAHKALIATVALQSYLLDKSCAASVAGECLLEHKADLDRLVFHPGEPLDQISERNLSTAPASVRKAVLEADGMLLEAATLPEGATPEYGDGFTVMVGPPGDDSWRENPKSVITQVSGVSSGNPEALPDAIKRAQDIAAATGGAVVVWQGYLPPENLAEGADPSYARASAEELANFQMSMNDRFPNARKVVLGHSYGSVVATRAAMGYGLFADELVLAGSPGVPASNVDQLNLIGTDTRVTVADSPTDPILMLRNGPIAAHGFNPADPSFGAERIPGISGGHSTYFTDEAVLKELGEAVRR</sequence>
<protein>
    <recommendedName>
        <fullName evidence="1">DUF1023 domain-containing protein</fullName>
    </recommendedName>
</protein>
<evidence type="ECO:0000313" key="2">
    <source>
        <dbReference type="EMBL" id="PMC64940.1"/>
    </source>
</evidence>
<comment type="caution">
    <text evidence="2">The sequence shown here is derived from an EMBL/GenBank/DDBJ whole genome shotgun (WGS) entry which is preliminary data.</text>
</comment>